<reference evidence="1 2" key="1">
    <citation type="journal article" date="2018" name="Evol. Lett.">
        <title>Horizontal gene cluster transfer increased hallucinogenic mushroom diversity.</title>
        <authorList>
            <person name="Reynolds H.T."/>
            <person name="Vijayakumar V."/>
            <person name="Gluck-Thaler E."/>
            <person name="Korotkin H.B."/>
            <person name="Matheny P.B."/>
            <person name="Slot J.C."/>
        </authorList>
    </citation>
    <scope>NUCLEOTIDE SEQUENCE [LARGE SCALE GENOMIC DNA]</scope>
    <source>
        <strain evidence="1 2">SRW20</strain>
    </source>
</reference>
<name>A0A409Y0T8_9AGAR</name>
<accession>A0A409Y0T8</accession>
<dbReference type="EMBL" id="NHYE01001346">
    <property type="protein sequence ID" value="PPQ96617.1"/>
    <property type="molecule type" value="Genomic_DNA"/>
</dbReference>
<gene>
    <name evidence="1" type="ORF">CVT26_010738</name>
</gene>
<proteinExistence type="predicted"/>
<comment type="caution">
    <text evidence="1">The sequence shown here is derived from an EMBL/GenBank/DDBJ whole genome shotgun (WGS) entry which is preliminary data.</text>
</comment>
<evidence type="ECO:0000313" key="2">
    <source>
        <dbReference type="Proteomes" id="UP000284706"/>
    </source>
</evidence>
<protein>
    <submittedName>
        <fullName evidence="1">Uncharacterized protein</fullName>
    </submittedName>
</protein>
<dbReference type="Proteomes" id="UP000284706">
    <property type="component" value="Unassembled WGS sequence"/>
</dbReference>
<dbReference type="AlphaFoldDB" id="A0A409Y0T8"/>
<evidence type="ECO:0000313" key="1">
    <source>
        <dbReference type="EMBL" id="PPQ96617.1"/>
    </source>
</evidence>
<sequence>MPYVNARRFDYRQPAVSLRKATRRRSQDQVTVSALLPSTPPSFNSAATVFRFRLGAFHFNYHIIMSLAITPVPPLRVLLLSSRPAPLPLRPPPPRNLKPALGRGPIHPSARLSVLGLRRTLNG</sequence>
<keyword evidence="2" id="KW-1185">Reference proteome</keyword>
<organism evidence="1 2">
    <name type="scientific">Gymnopilus dilepis</name>
    <dbReference type="NCBI Taxonomy" id="231916"/>
    <lineage>
        <taxon>Eukaryota</taxon>
        <taxon>Fungi</taxon>
        <taxon>Dikarya</taxon>
        <taxon>Basidiomycota</taxon>
        <taxon>Agaricomycotina</taxon>
        <taxon>Agaricomycetes</taxon>
        <taxon>Agaricomycetidae</taxon>
        <taxon>Agaricales</taxon>
        <taxon>Agaricineae</taxon>
        <taxon>Hymenogastraceae</taxon>
        <taxon>Gymnopilus</taxon>
    </lineage>
</organism>
<dbReference type="InParanoid" id="A0A409Y0T8"/>